<keyword evidence="6 8" id="KW-0472">Membrane</keyword>
<gene>
    <name evidence="9" type="ORF">SPV1_06569</name>
</gene>
<keyword evidence="3" id="KW-1003">Cell membrane</keyword>
<dbReference type="GO" id="GO:0005886">
    <property type="term" value="C:plasma membrane"/>
    <property type="evidence" value="ECO:0007669"/>
    <property type="project" value="UniProtKB-SubCell"/>
</dbReference>
<comment type="similarity">
    <text evidence="2 7">Belongs to the ExbD/TolR family.</text>
</comment>
<evidence type="ECO:0000256" key="5">
    <source>
        <dbReference type="ARBA" id="ARBA00022989"/>
    </source>
</evidence>
<comment type="caution">
    <text evidence="9">The sequence shown here is derived from an EMBL/GenBank/DDBJ whole genome shotgun (WGS) entry which is preliminary data.</text>
</comment>
<reference evidence="9 10" key="1">
    <citation type="submission" date="2006-09" db="EMBL/GenBank/DDBJ databases">
        <authorList>
            <person name="Emerson D."/>
            <person name="Ferriera S."/>
            <person name="Johnson J."/>
            <person name="Kravitz S."/>
            <person name="Halpern A."/>
            <person name="Remington K."/>
            <person name="Beeson K."/>
            <person name="Tran B."/>
            <person name="Rogers Y.-H."/>
            <person name="Friedman R."/>
            <person name="Venter J.C."/>
        </authorList>
    </citation>
    <scope>NUCLEOTIDE SEQUENCE [LARGE SCALE GENOMIC DNA]</scope>
    <source>
        <strain evidence="9 10">PV-1</strain>
    </source>
</reference>
<dbReference type="eggNOG" id="COG0848">
    <property type="taxonomic scope" value="Bacteria"/>
</dbReference>
<evidence type="ECO:0000256" key="7">
    <source>
        <dbReference type="RuleBase" id="RU003879"/>
    </source>
</evidence>
<dbReference type="Pfam" id="PF02472">
    <property type="entry name" value="ExbD"/>
    <property type="match status" value="1"/>
</dbReference>
<dbReference type="AlphaFoldDB" id="Q0F0P3"/>
<dbReference type="Gene3D" id="3.30.420.270">
    <property type="match status" value="1"/>
</dbReference>
<dbReference type="Proteomes" id="UP000005297">
    <property type="component" value="Unassembled WGS sequence"/>
</dbReference>
<keyword evidence="10" id="KW-1185">Reference proteome</keyword>
<keyword evidence="7" id="KW-0653">Protein transport</keyword>
<evidence type="ECO:0000256" key="1">
    <source>
        <dbReference type="ARBA" id="ARBA00004162"/>
    </source>
</evidence>
<name>Q0F0P3_9PROT</name>
<keyword evidence="4 7" id="KW-0812">Transmembrane</keyword>
<evidence type="ECO:0000313" key="10">
    <source>
        <dbReference type="Proteomes" id="UP000005297"/>
    </source>
</evidence>
<dbReference type="STRING" id="314344.AL013_02200"/>
<feature type="transmembrane region" description="Helical" evidence="8">
    <location>
        <begin position="12"/>
        <end position="31"/>
    </location>
</feature>
<sequence length="139" mass="15516">MNLRQKKRPDYMVDIAPLIDVVFLMLIFFMVSTTFNVTSSLKLELPSSHATAQQKEVKQLTIAINADGKLFVQDKPVADSELRSRILNATHGDPNMRVVLRADSESHHKRTVFVLDTLQGLNISKIGIATISPDDQGNQ</sequence>
<evidence type="ECO:0000256" key="3">
    <source>
        <dbReference type="ARBA" id="ARBA00022475"/>
    </source>
</evidence>
<dbReference type="PANTHER" id="PTHR30558">
    <property type="entry name" value="EXBD MEMBRANE COMPONENT OF PMF-DRIVEN MACROMOLECULE IMPORT SYSTEM"/>
    <property type="match status" value="1"/>
</dbReference>
<keyword evidence="5 8" id="KW-1133">Transmembrane helix</keyword>
<evidence type="ECO:0000313" key="9">
    <source>
        <dbReference type="EMBL" id="EAU54985.1"/>
    </source>
</evidence>
<comment type="subcellular location">
    <subcellularLocation>
        <location evidence="1">Cell membrane</location>
        <topology evidence="1">Single-pass membrane protein</topology>
    </subcellularLocation>
    <subcellularLocation>
        <location evidence="7">Cell membrane</location>
        <topology evidence="7">Single-pass type II membrane protein</topology>
    </subcellularLocation>
</comment>
<dbReference type="RefSeq" id="WP_009851607.1">
    <property type="nucleotide sequence ID" value="NZ_DS022295.1"/>
</dbReference>
<proteinExistence type="inferred from homology"/>
<evidence type="ECO:0000256" key="8">
    <source>
        <dbReference type="SAM" id="Phobius"/>
    </source>
</evidence>
<dbReference type="HOGENOM" id="CLU_085305_3_0_0"/>
<dbReference type="GO" id="GO:0022857">
    <property type="term" value="F:transmembrane transporter activity"/>
    <property type="evidence" value="ECO:0007669"/>
    <property type="project" value="InterPro"/>
</dbReference>
<dbReference type="OrthoDB" id="9793581at2"/>
<protein>
    <submittedName>
        <fullName evidence="9">Biopolymer transport protein</fullName>
    </submittedName>
</protein>
<evidence type="ECO:0000256" key="4">
    <source>
        <dbReference type="ARBA" id="ARBA00022692"/>
    </source>
</evidence>
<dbReference type="EMBL" id="AATS01000004">
    <property type="protein sequence ID" value="EAU54985.1"/>
    <property type="molecule type" value="Genomic_DNA"/>
</dbReference>
<dbReference type="PANTHER" id="PTHR30558:SF3">
    <property type="entry name" value="BIOPOLYMER TRANSPORT PROTEIN EXBD-RELATED"/>
    <property type="match status" value="1"/>
</dbReference>
<dbReference type="GO" id="GO:0015031">
    <property type="term" value="P:protein transport"/>
    <property type="evidence" value="ECO:0007669"/>
    <property type="project" value="UniProtKB-KW"/>
</dbReference>
<dbReference type="InterPro" id="IPR003400">
    <property type="entry name" value="ExbD"/>
</dbReference>
<keyword evidence="7" id="KW-0813">Transport</keyword>
<evidence type="ECO:0000256" key="2">
    <source>
        <dbReference type="ARBA" id="ARBA00005811"/>
    </source>
</evidence>
<organism evidence="9 10">
    <name type="scientific">Mariprofundus ferrooxydans PV-1</name>
    <dbReference type="NCBI Taxonomy" id="314345"/>
    <lineage>
        <taxon>Bacteria</taxon>
        <taxon>Pseudomonadati</taxon>
        <taxon>Pseudomonadota</taxon>
        <taxon>Candidatius Mariprofundia</taxon>
        <taxon>Mariprofundales</taxon>
        <taxon>Mariprofundaceae</taxon>
        <taxon>Mariprofundus</taxon>
    </lineage>
</organism>
<accession>Q0F0P3</accession>
<dbReference type="InParanoid" id="Q0F0P3"/>
<evidence type="ECO:0000256" key="6">
    <source>
        <dbReference type="ARBA" id="ARBA00023136"/>
    </source>
</evidence>